<dbReference type="InterPro" id="IPR038279">
    <property type="entry name" value="Ndc10_dom2_sf"/>
</dbReference>
<dbReference type="InterPro" id="IPR031872">
    <property type="entry name" value="NDC10_II"/>
</dbReference>
<protein>
    <submittedName>
        <fullName evidence="4">Centromere DNA-binding protein complex CBF3 subunit</fullName>
    </submittedName>
</protein>
<evidence type="ECO:0000256" key="1">
    <source>
        <dbReference type="SAM" id="MobiDB-lite"/>
    </source>
</evidence>
<keyword evidence="2" id="KW-0472">Membrane</keyword>
<evidence type="ECO:0000313" key="4">
    <source>
        <dbReference type="EMBL" id="KAF4032064.1"/>
    </source>
</evidence>
<evidence type="ECO:0000313" key="5">
    <source>
        <dbReference type="Proteomes" id="UP000602510"/>
    </source>
</evidence>
<dbReference type="EMBL" id="WSZM01000516">
    <property type="protein sequence ID" value="KAF4032064.1"/>
    <property type="molecule type" value="Genomic_DNA"/>
</dbReference>
<evidence type="ECO:0000259" key="3">
    <source>
        <dbReference type="Pfam" id="PF16787"/>
    </source>
</evidence>
<feature type="compositionally biased region" description="Polar residues" evidence="1">
    <location>
        <begin position="144"/>
        <end position="159"/>
    </location>
</feature>
<feature type="domain" description="Ndc10" evidence="3">
    <location>
        <begin position="10"/>
        <end position="54"/>
    </location>
</feature>
<keyword evidence="2" id="KW-0812">Transmembrane</keyword>
<proteinExistence type="predicted"/>
<dbReference type="GO" id="GO:0003677">
    <property type="term" value="F:DNA binding"/>
    <property type="evidence" value="ECO:0007669"/>
    <property type="project" value="UniProtKB-KW"/>
</dbReference>
<accession>A0A833SIP9</accession>
<keyword evidence="2" id="KW-1133">Transmembrane helix</keyword>
<evidence type="ECO:0000256" key="2">
    <source>
        <dbReference type="SAM" id="Phobius"/>
    </source>
</evidence>
<comment type="caution">
    <text evidence="4">The sequence shown here is derived from an EMBL/GenBank/DDBJ whole genome shotgun (WGS) entry which is preliminary data.</text>
</comment>
<dbReference type="Gene3D" id="1.10.443.20">
    <property type="entry name" value="Centromere DNA-binding protein complex CBF3 subunit, domain 2"/>
    <property type="match status" value="1"/>
</dbReference>
<reference evidence="4" key="1">
    <citation type="submission" date="2020-04" db="EMBL/GenBank/DDBJ databases">
        <title>Hybrid Assembly of Korean Phytophthora infestans isolates.</title>
        <authorList>
            <person name="Prokchorchik M."/>
            <person name="Lee Y."/>
            <person name="Seo J."/>
            <person name="Cho J.-H."/>
            <person name="Park Y.-E."/>
            <person name="Jang D.-C."/>
            <person name="Im J.-S."/>
            <person name="Choi J.-G."/>
            <person name="Park H.-J."/>
            <person name="Lee G.-B."/>
            <person name="Lee Y.-G."/>
            <person name="Hong S.-Y."/>
            <person name="Cho K."/>
            <person name="Sohn K.H."/>
        </authorList>
    </citation>
    <scope>NUCLEOTIDE SEQUENCE</scope>
    <source>
        <strain evidence="4">KR_1_A1</strain>
    </source>
</reference>
<organism evidence="4 5">
    <name type="scientific">Phytophthora infestans</name>
    <name type="common">Potato late blight agent</name>
    <name type="synonym">Botrytis infestans</name>
    <dbReference type="NCBI Taxonomy" id="4787"/>
    <lineage>
        <taxon>Eukaryota</taxon>
        <taxon>Sar</taxon>
        <taxon>Stramenopiles</taxon>
        <taxon>Oomycota</taxon>
        <taxon>Peronosporomycetes</taxon>
        <taxon>Peronosporales</taxon>
        <taxon>Peronosporaceae</taxon>
        <taxon>Phytophthora</taxon>
    </lineage>
</organism>
<sequence length="159" mass="17211">MASYKQQSAPNVATGGFLVLLLYLRIVVLQDAVLLRDLHPTHKLWAHPPFSCSELNTFAAELKTKMLAEKSPQADHLNDVIPDLMQHLRQQQEQTLTHIDNKLSEVGNHIKNSISQLTSGAATVRLTLDLNTPTAATSAPAQTGSNDEAATACTSTGET</sequence>
<dbReference type="Pfam" id="PF16787">
    <property type="entry name" value="NDC10_II"/>
    <property type="match status" value="1"/>
</dbReference>
<feature type="transmembrane region" description="Helical" evidence="2">
    <location>
        <begin position="12"/>
        <end position="35"/>
    </location>
</feature>
<keyword evidence="4" id="KW-0238">DNA-binding</keyword>
<dbReference type="Proteomes" id="UP000602510">
    <property type="component" value="Unassembled WGS sequence"/>
</dbReference>
<gene>
    <name evidence="4" type="ORF">GN244_ATG16112</name>
</gene>
<keyword evidence="5" id="KW-1185">Reference proteome</keyword>
<name>A0A833SIP9_PHYIN</name>
<feature type="region of interest" description="Disordered" evidence="1">
    <location>
        <begin position="135"/>
        <end position="159"/>
    </location>
</feature>
<dbReference type="AlphaFoldDB" id="A0A833SIP9"/>